<dbReference type="InterPro" id="IPR003741">
    <property type="entry name" value="LUD_dom"/>
</dbReference>
<evidence type="ECO:0000259" key="1">
    <source>
        <dbReference type="Pfam" id="PF02589"/>
    </source>
</evidence>
<dbReference type="RefSeq" id="WP_117330071.1">
    <property type="nucleotide sequence ID" value="NZ_QUWK01000006.1"/>
</dbReference>
<reference evidence="3" key="1">
    <citation type="submission" date="2018-08" db="EMBL/GenBank/DDBJ databases">
        <authorList>
            <person name="Grouzdev D.S."/>
            <person name="Krutkina M.S."/>
        </authorList>
    </citation>
    <scope>NUCLEOTIDE SEQUENCE [LARGE SCALE GENOMIC DNA]</scope>
    <source>
        <strain evidence="3">4-11</strain>
    </source>
</reference>
<evidence type="ECO:0000313" key="2">
    <source>
        <dbReference type="EMBL" id="RFU94862.1"/>
    </source>
</evidence>
<protein>
    <submittedName>
        <fullName evidence="2">Lactate utilization protein</fullName>
    </submittedName>
</protein>
<evidence type="ECO:0000313" key="3">
    <source>
        <dbReference type="Proteomes" id="UP000264002"/>
    </source>
</evidence>
<dbReference type="PANTHER" id="PTHR36179">
    <property type="entry name" value="LUD_DOM DOMAIN-CONTAINING PROTEIN"/>
    <property type="match status" value="1"/>
</dbReference>
<dbReference type="Proteomes" id="UP000264002">
    <property type="component" value="Unassembled WGS sequence"/>
</dbReference>
<sequence length="226" mass="24809">MDAIVKTNRTLQVQRTIKALNKNNIDARFIETVQDVVPVVTSLLSKGESVAVGGSVTLKETGVLDLLRNGNYTFFDRYKPGLDKEEVTEVLHKSFFVDTYFASANAVTEHGELYCVDGTSNRVAALLYGPKQVILVVSWDKIVPDLISAILRVKQIAAPSNARRLDTGTYCVESGKCINPNCDERNLMALAAGACEHTICSNYVVFSHQHVPGRMKVLIIGESLGY</sequence>
<proteinExistence type="predicted"/>
<comment type="caution">
    <text evidence="2">The sequence shown here is derived from an EMBL/GenBank/DDBJ whole genome shotgun (WGS) entry which is preliminary data.</text>
</comment>
<dbReference type="Pfam" id="PF02589">
    <property type="entry name" value="LUD_dom"/>
    <property type="match status" value="1"/>
</dbReference>
<accession>A0A372MGI1</accession>
<organism evidence="2 3">
    <name type="scientific">Sphaerochaeta halotolerans</name>
    <dbReference type="NCBI Taxonomy" id="2293840"/>
    <lineage>
        <taxon>Bacteria</taxon>
        <taxon>Pseudomonadati</taxon>
        <taxon>Spirochaetota</taxon>
        <taxon>Spirochaetia</taxon>
        <taxon>Spirochaetales</taxon>
        <taxon>Sphaerochaetaceae</taxon>
        <taxon>Sphaerochaeta</taxon>
    </lineage>
</organism>
<gene>
    <name evidence="2" type="ORF">DYP60_06410</name>
</gene>
<name>A0A372MGI1_9SPIR</name>
<dbReference type="PANTHER" id="PTHR36179:SF2">
    <property type="entry name" value="LUD DOMAIN-CONTAINING PROTEIN"/>
    <property type="match status" value="1"/>
</dbReference>
<dbReference type="AlphaFoldDB" id="A0A372MGI1"/>
<keyword evidence="3" id="KW-1185">Reference proteome</keyword>
<reference evidence="2 3" key="2">
    <citation type="submission" date="2018-09" db="EMBL/GenBank/DDBJ databases">
        <title>Genome of Sphaerochaeta halotolerans strain 4-11.</title>
        <authorList>
            <person name="Nazina T.N."/>
            <person name="Sokolova D.S."/>
        </authorList>
    </citation>
    <scope>NUCLEOTIDE SEQUENCE [LARGE SCALE GENOMIC DNA]</scope>
    <source>
        <strain evidence="2 3">4-11</strain>
    </source>
</reference>
<dbReference type="EMBL" id="QUWK01000006">
    <property type="protein sequence ID" value="RFU94862.1"/>
    <property type="molecule type" value="Genomic_DNA"/>
</dbReference>
<feature type="domain" description="LUD" evidence="1">
    <location>
        <begin position="14"/>
        <end position="220"/>
    </location>
</feature>